<evidence type="ECO:0000259" key="1">
    <source>
        <dbReference type="PROSITE" id="PS50104"/>
    </source>
</evidence>
<dbReference type="Proteomes" id="UP000094056">
    <property type="component" value="Unassembled WGS sequence"/>
</dbReference>
<dbReference type="AlphaFoldDB" id="A0A1E3X7Z3"/>
<dbReference type="SUPFAM" id="SSF52200">
    <property type="entry name" value="Toll/Interleukin receptor TIR domain"/>
    <property type="match status" value="1"/>
</dbReference>
<sequence>MPTKPKVFISYSTTDRSIAEALYKDLLDAGAEVFQFERSATPGTSAWDEVLGWIESSDVFIVLVSKSALKSRPVNAEVVHAHYQYLNSNQPFKLIPIVLEEEFRPHRVIRRFAQLPLDDYATGLQRLIAELGLERFSKSANELRDNRDLLVSNFAEGVFRSNRAKAHKDSHLFERFASSP</sequence>
<dbReference type="PROSITE" id="PS50104">
    <property type="entry name" value="TIR"/>
    <property type="match status" value="1"/>
</dbReference>
<dbReference type="Pfam" id="PF13676">
    <property type="entry name" value="TIR_2"/>
    <property type="match status" value="1"/>
</dbReference>
<dbReference type="SMART" id="SM00255">
    <property type="entry name" value="TIR"/>
    <property type="match status" value="1"/>
</dbReference>
<gene>
    <name evidence="2" type="ORF">SCARUB_03115</name>
</gene>
<dbReference type="GO" id="GO:0007165">
    <property type="term" value="P:signal transduction"/>
    <property type="evidence" value="ECO:0007669"/>
    <property type="project" value="InterPro"/>
</dbReference>
<organism evidence="2 3">
    <name type="scientific">Candidatus Scalindua rubra</name>
    <dbReference type="NCBI Taxonomy" id="1872076"/>
    <lineage>
        <taxon>Bacteria</taxon>
        <taxon>Pseudomonadati</taxon>
        <taxon>Planctomycetota</taxon>
        <taxon>Candidatus Brocadiia</taxon>
        <taxon>Candidatus Brocadiales</taxon>
        <taxon>Candidatus Scalinduaceae</taxon>
        <taxon>Candidatus Scalindua</taxon>
    </lineage>
</organism>
<accession>A0A1E3X7Z3</accession>
<comment type="caution">
    <text evidence="2">The sequence shown here is derived from an EMBL/GenBank/DDBJ whole genome shotgun (WGS) entry which is preliminary data.</text>
</comment>
<evidence type="ECO:0000313" key="2">
    <source>
        <dbReference type="EMBL" id="ODS31757.1"/>
    </source>
</evidence>
<feature type="domain" description="TIR" evidence="1">
    <location>
        <begin position="3"/>
        <end position="136"/>
    </location>
</feature>
<name>A0A1E3X7Z3_9BACT</name>
<dbReference type="InterPro" id="IPR000157">
    <property type="entry name" value="TIR_dom"/>
</dbReference>
<reference evidence="2 3" key="1">
    <citation type="submission" date="2016-07" db="EMBL/GenBank/DDBJ databases">
        <title>Draft genome of Scalindua rubra, obtained from a brine-seawater interface in the Red Sea, sheds light on salt adaptation in anammox bacteria.</title>
        <authorList>
            <person name="Speth D.R."/>
            <person name="Lagkouvardos I."/>
            <person name="Wang Y."/>
            <person name="Qian P.-Y."/>
            <person name="Dutilh B.E."/>
            <person name="Jetten M.S."/>
        </authorList>
    </citation>
    <scope>NUCLEOTIDE SEQUENCE [LARGE SCALE GENOMIC DNA]</scope>
    <source>
        <strain evidence="2">BSI-1</strain>
    </source>
</reference>
<dbReference type="Gene3D" id="3.40.50.10140">
    <property type="entry name" value="Toll/interleukin-1 receptor homology (TIR) domain"/>
    <property type="match status" value="1"/>
</dbReference>
<dbReference type="InterPro" id="IPR035897">
    <property type="entry name" value="Toll_tir_struct_dom_sf"/>
</dbReference>
<proteinExistence type="predicted"/>
<protein>
    <submittedName>
        <fullName evidence="2">TIR domain protein</fullName>
    </submittedName>
</protein>
<dbReference type="EMBL" id="MAYW01000096">
    <property type="protein sequence ID" value="ODS31757.1"/>
    <property type="molecule type" value="Genomic_DNA"/>
</dbReference>
<evidence type="ECO:0000313" key="3">
    <source>
        <dbReference type="Proteomes" id="UP000094056"/>
    </source>
</evidence>